<dbReference type="Gene3D" id="3.50.30.60">
    <property type="entry name" value="LD-carboxypeptidase A C-terminal domain-like"/>
    <property type="match status" value="1"/>
</dbReference>
<dbReference type="InterPro" id="IPR027461">
    <property type="entry name" value="Carboxypeptidase_A_C_sf"/>
</dbReference>
<dbReference type="KEGG" id="tpx:Turpa_3371"/>
<comment type="similarity">
    <text evidence="1">Belongs to the peptidase S66 family.</text>
</comment>
<gene>
    <name evidence="6" type="ordered locus">Turpa_3371</name>
</gene>
<dbReference type="Pfam" id="PF17676">
    <property type="entry name" value="Peptidase_S66C"/>
    <property type="match status" value="1"/>
</dbReference>
<name>I4B9Q2_TURPD</name>
<dbReference type="PANTHER" id="PTHR30237">
    <property type="entry name" value="MURAMOYLTETRAPEPTIDE CARBOXYPEPTIDASE"/>
    <property type="match status" value="1"/>
</dbReference>
<dbReference type="InterPro" id="IPR040449">
    <property type="entry name" value="Peptidase_S66_N"/>
</dbReference>
<dbReference type="CDD" id="cd07062">
    <property type="entry name" value="Peptidase_S66_mccF_like"/>
    <property type="match status" value="1"/>
</dbReference>
<dbReference type="InterPro" id="IPR003507">
    <property type="entry name" value="S66_fam"/>
</dbReference>
<dbReference type="EMBL" id="CP002959">
    <property type="protein sequence ID" value="AFM14009.1"/>
    <property type="molecule type" value="Genomic_DNA"/>
</dbReference>
<dbReference type="InterPro" id="IPR040921">
    <property type="entry name" value="Peptidase_S66C"/>
</dbReference>
<keyword evidence="2" id="KW-0378">Hydrolase</keyword>
<accession>I4B9Q2</accession>
<dbReference type="Pfam" id="PF02016">
    <property type="entry name" value="Peptidase_S66"/>
    <property type="match status" value="1"/>
</dbReference>
<dbReference type="PIRSF" id="PIRSF028757">
    <property type="entry name" value="LD-carboxypeptidase"/>
    <property type="match status" value="1"/>
</dbReference>
<dbReference type="MEROPS" id="S66.003"/>
<feature type="active site" description="Charge relay system" evidence="3">
    <location>
        <position position="236"/>
    </location>
</feature>
<evidence type="ECO:0000259" key="5">
    <source>
        <dbReference type="Pfam" id="PF17676"/>
    </source>
</evidence>
<dbReference type="AlphaFoldDB" id="I4B9Q2"/>
<evidence type="ECO:0000256" key="1">
    <source>
        <dbReference type="ARBA" id="ARBA00010233"/>
    </source>
</evidence>
<dbReference type="RefSeq" id="WP_014804505.1">
    <property type="nucleotide sequence ID" value="NC_018020.1"/>
</dbReference>
<evidence type="ECO:0000256" key="3">
    <source>
        <dbReference type="PIRSR" id="PIRSR028757-1"/>
    </source>
</evidence>
<reference evidence="6 7" key="1">
    <citation type="submission" date="2012-06" db="EMBL/GenBank/DDBJ databases">
        <title>The complete chromosome of genome of Turneriella parva DSM 21527.</title>
        <authorList>
            <consortium name="US DOE Joint Genome Institute (JGI-PGF)"/>
            <person name="Lucas S."/>
            <person name="Han J."/>
            <person name="Lapidus A."/>
            <person name="Bruce D."/>
            <person name="Goodwin L."/>
            <person name="Pitluck S."/>
            <person name="Peters L."/>
            <person name="Kyrpides N."/>
            <person name="Mavromatis K."/>
            <person name="Ivanova N."/>
            <person name="Mikhailova N."/>
            <person name="Chertkov O."/>
            <person name="Detter J.C."/>
            <person name="Tapia R."/>
            <person name="Han C."/>
            <person name="Land M."/>
            <person name="Hauser L."/>
            <person name="Markowitz V."/>
            <person name="Cheng J.-F."/>
            <person name="Hugenholtz P."/>
            <person name="Woyke T."/>
            <person name="Wu D."/>
            <person name="Gronow S."/>
            <person name="Wellnitz S."/>
            <person name="Brambilla E."/>
            <person name="Klenk H.-P."/>
            <person name="Eisen J.A."/>
        </authorList>
    </citation>
    <scope>NUCLEOTIDE SEQUENCE [LARGE SCALE GENOMIC DNA]</scope>
    <source>
        <strain evidence="7">ATCC BAA-1111 / DSM 21527 / NCTC 11395 / H</strain>
    </source>
</reference>
<feature type="domain" description="LD-carboxypeptidase N-terminal" evidence="4">
    <location>
        <begin position="15"/>
        <end position="134"/>
    </location>
</feature>
<dbReference type="OrthoDB" id="9807329at2"/>
<dbReference type="SUPFAM" id="SSF52317">
    <property type="entry name" value="Class I glutamine amidotransferase-like"/>
    <property type="match status" value="1"/>
</dbReference>
<protein>
    <submittedName>
        <fullName evidence="6">Peptidase U61 LD-carboxypeptidase A</fullName>
    </submittedName>
</protein>
<organism evidence="6 7">
    <name type="scientific">Turneriella parva (strain ATCC BAA-1111 / DSM 21527 / NCTC 11395 / H)</name>
    <name type="common">Leptospira parva</name>
    <dbReference type="NCBI Taxonomy" id="869212"/>
    <lineage>
        <taxon>Bacteria</taxon>
        <taxon>Pseudomonadati</taxon>
        <taxon>Spirochaetota</taxon>
        <taxon>Spirochaetia</taxon>
        <taxon>Leptospirales</taxon>
        <taxon>Leptospiraceae</taxon>
        <taxon>Turneriella</taxon>
    </lineage>
</organism>
<dbReference type="PATRIC" id="fig|869212.3.peg.3420"/>
<dbReference type="Gene3D" id="3.40.50.10740">
    <property type="entry name" value="Class I glutamine amidotransferase-like"/>
    <property type="match status" value="1"/>
</dbReference>
<dbReference type="HOGENOM" id="CLU_034346_1_1_12"/>
<feature type="active site" description="Nucleophile" evidence="3">
    <location>
        <position position="114"/>
    </location>
</feature>
<evidence type="ECO:0000313" key="7">
    <source>
        <dbReference type="Proteomes" id="UP000006048"/>
    </source>
</evidence>
<evidence type="ECO:0000259" key="4">
    <source>
        <dbReference type="Pfam" id="PF02016"/>
    </source>
</evidence>
<dbReference type="InterPro" id="IPR027478">
    <property type="entry name" value="LdcA_N"/>
</dbReference>
<keyword evidence="7" id="KW-1185">Reference proteome</keyword>
<dbReference type="STRING" id="869212.Turpa_3371"/>
<evidence type="ECO:0000313" key="6">
    <source>
        <dbReference type="EMBL" id="AFM14009.1"/>
    </source>
</evidence>
<dbReference type="InterPro" id="IPR029062">
    <property type="entry name" value="Class_I_gatase-like"/>
</dbReference>
<proteinExistence type="inferred from homology"/>
<dbReference type="GO" id="GO:0016787">
    <property type="term" value="F:hydrolase activity"/>
    <property type="evidence" value="ECO:0007669"/>
    <property type="project" value="UniProtKB-KW"/>
</dbReference>
<feature type="domain" description="LD-carboxypeptidase C-terminal" evidence="5">
    <location>
        <begin position="205"/>
        <end position="317"/>
    </location>
</feature>
<sequence length="335" mass="37685">MTRLFPKAWVGTMTVGTIAPASPAPNNFRQRYERGIQNLKALGLKVIEDRRVFAKNGHVAGTVGARVRHIHDLFQNPEVGMIISAIGGFNSNQLLRHIDYDLIQRNPKILVGYSDVTNLHMAITKQTNLVTFYGPAIMPQFGDFGGPIDFTLRNFKKAFQPIPIGSLPVSEVFTEELLPWGTHDSRPKQMQPNSGWIICHEGKSEGYSLVANLTTLMMTIATRWEPIWQDKVLFLEEEGQSTQITDRCLTHLENIGVFEKIKGIVFGRSYGYKVVDSKYPLKRILRRFGRRYKIPVIANVDFGHSDPVLTLPQLIHVKVDTAKQDVAFTEAAVVA</sequence>
<dbReference type="Proteomes" id="UP000006048">
    <property type="component" value="Chromosome"/>
</dbReference>
<feature type="active site" description="Charge relay system" evidence="3">
    <location>
        <position position="304"/>
    </location>
</feature>
<dbReference type="SUPFAM" id="SSF141986">
    <property type="entry name" value="LD-carboxypeptidase A C-terminal domain-like"/>
    <property type="match status" value="1"/>
</dbReference>
<evidence type="ECO:0000256" key="2">
    <source>
        <dbReference type="ARBA" id="ARBA00022801"/>
    </source>
</evidence>